<comment type="cofactor">
    <cofactor evidence="1">
        <name>Mn(2+)</name>
        <dbReference type="ChEBI" id="CHEBI:29035"/>
    </cofactor>
</comment>
<dbReference type="Pfam" id="PF03828">
    <property type="entry name" value="PAP_assoc"/>
    <property type="match status" value="1"/>
</dbReference>
<gene>
    <name evidence="13" type="ORF">K7432_000022</name>
</gene>
<proteinExistence type="inferred from homology"/>
<evidence type="ECO:0000259" key="12">
    <source>
        <dbReference type="Pfam" id="PF22600"/>
    </source>
</evidence>
<evidence type="ECO:0000313" key="14">
    <source>
        <dbReference type="Proteomes" id="UP001479436"/>
    </source>
</evidence>
<keyword evidence="8" id="KW-0479">Metal-binding</keyword>
<evidence type="ECO:0000256" key="4">
    <source>
        <dbReference type="ARBA" id="ARBA00008593"/>
    </source>
</evidence>
<accession>A0ABR2WBW1</accession>
<dbReference type="Gene3D" id="1.10.1410.10">
    <property type="match status" value="1"/>
</dbReference>
<dbReference type="InterPro" id="IPR043519">
    <property type="entry name" value="NT_sf"/>
</dbReference>
<feature type="domain" description="PAP-associated" evidence="11">
    <location>
        <begin position="282"/>
        <end position="332"/>
    </location>
</feature>
<evidence type="ECO:0000256" key="3">
    <source>
        <dbReference type="ARBA" id="ARBA00004496"/>
    </source>
</evidence>
<evidence type="ECO:0000256" key="2">
    <source>
        <dbReference type="ARBA" id="ARBA00001946"/>
    </source>
</evidence>
<dbReference type="CDD" id="cd05402">
    <property type="entry name" value="NT_PAP_TUTase"/>
    <property type="match status" value="1"/>
</dbReference>
<organism evidence="13 14">
    <name type="scientific">Basidiobolus ranarum</name>
    <dbReference type="NCBI Taxonomy" id="34480"/>
    <lineage>
        <taxon>Eukaryota</taxon>
        <taxon>Fungi</taxon>
        <taxon>Fungi incertae sedis</taxon>
        <taxon>Zoopagomycota</taxon>
        <taxon>Entomophthoromycotina</taxon>
        <taxon>Basidiobolomycetes</taxon>
        <taxon>Basidiobolales</taxon>
        <taxon>Basidiobolaceae</taxon>
        <taxon>Basidiobolus</taxon>
    </lineage>
</organism>
<evidence type="ECO:0000313" key="13">
    <source>
        <dbReference type="EMBL" id="KAK9729776.1"/>
    </source>
</evidence>
<evidence type="ECO:0000256" key="8">
    <source>
        <dbReference type="ARBA" id="ARBA00022723"/>
    </source>
</evidence>
<evidence type="ECO:0000256" key="6">
    <source>
        <dbReference type="ARBA" id="ARBA00022490"/>
    </source>
</evidence>
<dbReference type="EC" id="2.7.7.19" evidence="5"/>
<feature type="compositionally biased region" description="Polar residues" evidence="10">
    <location>
        <begin position="479"/>
        <end position="489"/>
    </location>
</feature>
<dbReference type="Gene3D" id="3.30.460.10">
    <property type="entry name" value="Beta Polymerase, domain 2"/>
    <property type="match status" value="1"/>
</dbReference>
<dbReference type="SUPFAM" id="SSF81631">
    <property type="entry name" value="PAP/OAS1 substrate-binding domain"/>
    <property type="match status" value="1"/>
</dbReference>
<dbReference type="InterPro" id="IPR002058">
    <property type="entry name" value="PAP_assoc"/>
</dbReference>
<keyword evidence="7" id="KW-0808">Transferase</keyword>
<comment type="subcellular location">
    <subcellularLocation>
        <location evidence="3">Cytoplasm</location>
    </subcellularLocation>
</comment>
<dbReference type="PANTHER" id="PTHR12271:SF40">
    <property type="entry name" value="POLY(A) RNA POLYMERASE GLD2"/>
    <property type="match status" value="1"/>
</dbReference>
<dbReference type="PANTHER" id="PTHR12271">
    <property type="entry name" value="POLY A POLYMERASE CID PAP -RELATED"/>
    <property type="match status" value="1"/>
</dbReference>
<dbReference type="Proteomes" id="UP001479436">
    <property type="component" value="Unassembled WGS sequence"/>
</dbReference>
<evidence type="ECO:0000256" key="9">
    <source>
        <dbReference type="ARBA" id="ARBA00022842"/>
    </source>
</evidence>
<dbReference type="Pfam" id="PF22600">
    <property type="entry name" value="MTPAP-like_central"/>
    <property type="match status" value="1"/>
</dbReference>
<reference evidence="13 14" key="1">
    <citation type="submission" date="2023-04" db="EMBL/GenBank/DDBJ databases">
        <title>Genome of Basidiobolus ranarum AG-B5.</title>
        <authorList>
            <person name="Stajich J.E."/>
            <person name="Carter-House D."/>
            <person name="Gryganskyi A."/>
        </authorList>
    </citation>
    <scope>NUCLEOTIDE SEQUENCE [LARGE SCALE GENOMIC DNA]</scope>
    <source>
        <strain evidence="13 14">AG-B5</strain>
    </source>
</reference>
<keyword evidence="14" id="KW-1185">Reference proteome</keyword>
<feature type="region of interest" description="Disordered" evidence="10">
    <location>
        <begin position="469"/>
        <end position="547"/>
    </location>
</feature>
<feature type="compositionally biased region" description="Basic and acidic residues" evidence="10">
    <location>
        <begin position="537"/>
        <end position="547"/>
    </location>
</feature>
<dbReference type="EMBL" id="JASJQH010006876">
    <property type="protein sequence ID" value="KAK9729776.1"/>
    <property type="molecule type" value="Genomic_DNA"/>
</dbReference>
<dbReference type="SUPFAM" id="SSF81301">
    <property type="entry name" value="Nucleotidyltransferase"/>
    <property type="match status" value="1"/>
</dbReference>
<comment type="similarity">
    <text evidence="4">Belongs to the DNA polymerase type-B-like family.</text>
</comment>
<name>A0ABR2WBW1_9FUNG</name>
<evidence type="ECO:0000256" key="5">
    <source>
        <dbReference type="ARBA" id="ARBA00012388"/>
    </source>
</evidence>
<evidence type="ECO:0000259" key="11">
    <source>
        <dbReference type="Pfam" id="PF03828"/>
    </source>
</evidence>
<protein>
    <recommendedName>
        <fullName evidence="5">polynucleotide adenylyltransferase</fullName>
        <ecNumber evidence="5">2.7.7.19</ecNumber>
    </recommendedName>
</protein>
<evidence type="ECO:0000256" key="1">
    <source>
        <dbReference type="ARBA" id="ARBA00001936"/>
    </source>
</evidence>
<sequence length="547" mass="61752">MPIIMDTSTLHTVTGISQRSKVLPIQNIDQLSNRSDALLKNIVSSEKSLERRLRFKNKIQNLVNSYFPDKKITTHLYGSSITGLDLGGSDCDIEFETDHEDSEVTVNALAKMFRTAGMRHVIPISGARVPIVKFYDPHHHISCDITVNNILGVHNSQMIKAYLSIDDRVKKLIILIKHWAKRRGINSSNSGTYSSYCYVLMTIFFLQNLEEPILPSLQQISQELNEERNIVSILVNQRNKRHKSKTNSPKVIHADVTYFKDLGLLSLHFKKSFDLTHPSALELFHQFCIFYTRDIDTSKSVASIRTGKLEPMKKTWKNHGYLLHIEDPFDLERNVACTASIYGETKLTQEMNRVISLFEAGDCTLEVLFEKAAERPNLKETGLVEAITDRRLGSTIKSVANNNSKLESVKPPFETNNPTYQINIWDAVKVTHKTRKGGAHRKTKTKSEQQNVNQLAHQLDSLEIKGDCEVSQGAPKKSAQASHGVTAKSSTRKPKVGVQNENTEISKPVVKKSSNLHIRFGDKPSINAEPMTPPTSDEERNNQRRSN</sequence>
<comment type="cofactor">
    <cofactor evidence="2">
        <name>Mg(2+)</name>
        <dbReference type="ChEBI" id="CHEBI:18420"/>
    </cofactor>
</comment>
<feature type="domain" description="Poly(A) RNA polymerase mitochondrial-like central palm" evidence="12">
    <location>
        <begin position="31"/>
        <end position="163"/>
    </location>
</feature>
<keyword evidence="9" id="KW-0460">Magnesium</keyword>
<evidence type="ECO:0000256" key="10">
    <source>
        <dbReference type="SAM" id="MobiDB-lite"/>
    </source>
</evidence>
<evidence type="ECO:0000256" key="7">
    <source>
        <dbReference type="ARBA" id="ARBA00022679"/>
    </source>
</evidence>
<dbReference type="InterPro" id="IPR054708">
    <property type="entry name" value="MTPAP-like_central"/>
</dbReference>
<keyword evidence="6" id="KW-0963">Cytoplasm</keyword>
<comment type="caution">
    <text evidence="13">The sequence shown here is derived from an EMBL/GenBank/DDBJ whole genome shotgun (WGS) entry which is preliminary data.</text>
</comment>